<dbReference type="AlphaFoldDB" id="A0A1Z5AX63"/>
<reference evidence="1" key="1">
    <citation type="submission" date="2015-04" db="EMBL/GenBank/DDBJ databases">
        <title>Carnobacterium maltaromaticum LMA28 complete chromosome sequence.</title>
        <authorList>
            <person name="Borges F."/>
            <person name="Cailliez-Grimal C."/>
        </authorList>
    </citation>
    <scope>NUCLEOTIDE SEQUENCE [LARGE SCALE GENOMIC DNA]</scope>
    <source>
        <strain evidence="1">LMA28</strain>
        <plasmid evidence="1">megaplasmid</plasmid>
    </source>
</reference>
<keyword evidence="1" id="KW-0614">Plasmid</keyword>
<organism evidence="1">
    <name type="scientific">Carnobacterium maltaromaticum</name>
    <name type="common">Carnobacterium piscicola</name>
    <dbReference type="NCBI Taxonomy" id="2751"/>
    <lineage>
        <taxon>Bacteria</taxon>
        <taxon>Bacillati</taxon>
        <taxon>Bacillota</taxon>
        <taxon>Bacilli</taxon>
        <taxon>Lactobacillales</taxon>
        <taxon>Carnobacteriaceae</taxon>
        <taxon>Carnobacterium</taxon>
    </lineage>
</organism>
<proteinExistence type="predicted"/>
<reference evidence="1" key="2">
    <citation type="submission" date="2015-04" db="EMBL/GenBank/DDBJ databases">
        <title>Carnobacterium maltaromaticum LMA28 plasmids.</title>
        <authorList>
            <person name="Cailliez-Grimal C."/>
            <person name="Iskandar C."/>
        </authorList>
    </citation>
    <scope>NUCLEOTIDE SEQUENCE [LARGE SCALE GENOMIC DNA]</scope>
    <source>
        <strain evidence="1">LMA28</strain>
        <plasmid evidence="1">megaplasmid</plasmid>
    </source>
</reference>
<dbReference type="EMBL" id="LN846931">
    <property type="protein sequence ID" value="CRI06662.1"/>
    <property type="molecule type" value="Genomic_DNA"/>
</dbReference>
<protein>
    <submittedName>
        <fullName evidence="1">Uncharacterized protein</fullName>
    </submittedName>
</protein>
<gene>
    <name evidence="1" type="ORF">BN424_mp0120</name>
</gene>
<name>A0A1Z5AX63_CARML</name>
<geneLocation type="plasmid" evidence="1">
    <name>megaplasmid</name>
</geneLocation>
<sequence length="38" mass="4337">MVTFKRENIIIQLDIYVLVEGEQCSKSLPEDPIKSGKD</sequence>
<accession>A0A1Z5AX63</accession>
<evidence type="ECO:0000313" key="1">
    <source>
        <dbReference type="EMBL" id="CRI06662.1"/>
    </source>
</evidence>